<evidence type="ECO:0000256" key="1">
    <source>
        <dbReference type="SAM" id="SignalP"/>
    </source>
</evidence>
<protein>
    <submittedName>
        <fullName evidence="2">Uncharacterized protein</fullName>
    </submittedName>
</protein>
<keyword evidence="3" id="KW-1185">Reference proteome</keyword>
<comment type="caution">
    <text evidence="2">The sequence shown here is derived from an EMBL/GenBank/DDBJ whole genome shotgun (WGS) entry which is preliminary data.</text>
</comment>
<organism evidence="2 3">
    <name type="scientific">Brachionus plicatilis</name>
    <name type="common">Marine rotifer</name>
    <name type="synonym">Brachionus muelleri</name>
    <dbReference type="NCBI Taxonomy" id="10195"/>
    <lineage>
        <taxon>Eukaryota</taxon>
        <taxon>Metazoa</taxon>
        <taxon>Spiralia</taxon>
        <taxon>Gnathifera</taxon>
        <taxon>Rotifera</taxon>
        <taxon>Eurotatoria</taxon>
        <taxon>Monogononta</taxon>
        <taxon>Pseudotrocha</taxon>
        <taxon>Ploima</taxon>
        <taxon>Brachionidae</taxon>
        <taxon>Brachionus</taxon>
    </lineage>
</organism>
<feature type="signal peptide" evidence="1">
    <location>
        <begin position="1"/>
        <end position="37"/>
    </location>
</feature>
<evidence type="ECO:0000313" key="2">
    <source>
        <dbReference type="EMBL" id="RNA43064.1"/>
    </source>
</evidence>
<accession>A0A3M7T4U3</accession>
<dbReference type="Proteomes" id="UP000276133">
    <property type="component" value="Unassembled WGS sequence"/>
</dbReference>
<dbReference type="AlphaFoldDB" id="A0A3M7T4U3"/>
<gene>
    <name evidence="2" type="ORF">BpHYR1_054310</name>
</gene>
<name>A0A3M7T4U3_BRAPC</name>
<dbReference type="EMBL" id="REGN01000283">
    <property type="protein sequence ID" value="RNA43064.1"/>
    <property type="molecule type" value="Genomic_DNA"/>
</dbReference>
<keyword evidence="1" id="KW-0732">Signal</keyword>
<evidence type="ECO:0000313" key="3">
    <source>
        <dbReference type="Proteomes" id="UP000276133"/>
    </source>
</evidence>
<feature type="chain" id="PRO_5018071933" evidence="1">
    <location>
        <begin position="38"/>
        <end position="74"/>
    </location>
</feature>
<proteinExistence type="predicted"/>
<sequence>MLSFAFYQTYTKTKRTSQRKFRSWVLVIVLVFDEVQAFLESEKYGTSISQIKPKKRYEYRSSDSTGHKRVHNEH</sequence>
<reference evidence="2 3" key="1">
    <citation type="journal article" date="2018" name="Sci. Rep.">
        <title>Genomic signatures of local adaptation to the degree of environmental predictability in rotifers.</title>
        <authorList>
            <person name="Franch-Gras L."/>
            <person name="Hahn C."/>
            <person name="Garcia-Roger E.M."/>
            <person name="Carmona M.J."/>
            <person name="Serra M."/>
            <person name="Gomez A."/>
        </authorList>
    </citation>
    <scope>NUCLEOTIDE SEQUENCE [LARGE SCALE GENOMIC DNA]</scope>
    <source>
        <strain evidence="2">HYR1</strain>
    </source>
</reference>